<dbReference type="CDD" id="cd00093">
    <property type="entry name" value="HTH_XRE"/>
    <property type="match status" value="1"/>
</dbReference>
<dbReference type="EMBL" id="QGTZ01000009">
    <property type="protein sequence ID" value="PWW37428.1"/>
    <property type="molecule type" value="Genomic_DNA"/>
</dbReference>
<accession>A0A855Y548</accession>
<reference evidence="2 3" key="1">
    <citation type="submission" date="2018-05" db="EMBL/GenBank/DDBJ databases">
        <title>Freshwater and sediment microbial communities from various areas in North America, analyzing microbe dynamics in response to fracking.</title>
        <authorList>
            <person name="Lamendella R."/>
        </authorList>
    </citation>
    <scope>NUCLEOTIDE SEQUENCE [LARGE SCALE GENOMIC DNA]</scope>
    <source>
        <strain evidence="2 3">DB-3</strain>
    </source>
</reference>
<dbReference type="InterPro" id="IPR001387">
    <property type="entry name" value="Cro/C1-type_HTH"/>
</dbReference>
<dbReference type="Gene3D" id="1.10.260.40">
    <property type="entry name" value="lambda repressor-like DNA-binding domains"/>
    <property type="match status" value="1"/>
</dbReference>
<comment type="caution">
    <text evidence="2">The sequence shown here is derived from an EMBL/GenBank/DDBJ whole genome shotgun (WGS) entry which is preliminary data.</text>
</comment>
<evidence type="ECO:0000313" key="3">
    <source>
        <dbReference type="Proteomes" id="UP000247078"/>
    </source>
</evidence>
<evidence type="ECO:0000313" key="2">
    <source>
        <dbReference type="EMBL" id="PWW37428.1"/>
    </source>
</evidence>
<gene>
    <name evidence="2" type="ORF">DET56_109315</name>
</gene>
<dbReference type="AlphaFoldDB" id="A0A855Y548"/>
<evidence type="ECO:0000259" key="1">
    <source>
        <dbReference type="PROSITE" id="PS50943"/>
    </source>
</evidence>
<dbReference type="PROSITE" id="PS50943">
    <property type="entry name" value="HTH_CROC1"/>
    <property type="match status" value="1"/>
</dbReference>
<dbReference type="Proteomes" id="UP000247078">
    <property type="component" value="Unassembled WGS sequence"/>
</dbReference>
<protein>
    <submittedName>
        <fullName evidence="2">Helix-turn-helix protein</fullName>
    </submittedName>
</protein>
<dbReference type="Pfam" id="PF01381">
    <property type="entry name" value="HTH_3"/>
    <property type="match status" value="1"/>
</dbReference>
<dbReference type="InterPro" id="IPR010982">
    <property type="entry name" value="Lambda_DNA-bd_dom_sf"/>
</dbReference>
<name>A0A855Y548_9BACL</name>
<feature type="domain" description="HTH cro/C1-type" evidence="1">
    <location>
        <begin position="13"/>
        <end position="64"/>
    </location>
</feature>
<proteinExistence type="predicted"/>
<organism evidence="2 3">
    <name type="scientific">Paenibacillus pabuli</name>
    <dbReference type="NCBI Taxonomy" id="1472"/>
    <lineage>
        <taxon>Bacteria</taxon>
        <taxon>Bacillati</taxon>
        <taxon>Bacillota</taxon>
        <taxon>Bacilli</taxon>
        <taxon>Bacillales</taxon>
        <taxon>Paenibacillaceae</taxon>
        <taxon>Paenibacillus</taxon>
    </lineage>
</organism>
<sequence>MVPRVGRSRLPILLKENNTTQSEFARKLGVTEAFISQIVAGKKKFSYDVAARAAFILGCTMEELHDWE</sequence>
<dbReference type="SMART" id="SM00530">
    <property type="entry name" value="HTH_XRE"/>
    <property type="match status" value="1"/>
</dbReference>
<dbReference type="GO" id="GO:0003677">
    <property type="term" value="F:DNA binding"/>
    <property type="evidence" value="ECO:0007669"/>
    <property type="project" value="InterPro"/>
</dbReference>
<dbReference type="SUPFAM" id="SSF47413">
    <property type="entry name" value="lambda repressor-like DNA-binding domains"/>
    <property type="match status" value="1"/>
</dbReference>